<feature type="region of interest" description="Disordered" evidence="1">
    <location>
        <begin position="310"/>
        <end position="335"/>
    </location>
</feature>
<reference evidence="3" key="1">
    <citation type="journal article" date="2019" name="Sci. Rep.">
        <title>Draft genome of Tanacetum cinerariifolium, the natural source of mosquito coil.</title>
        <authorList>
            <person name="Yamashiro T."/>
            <person name="Shiraishi A."/>
            <person name="Satake H."/>
            <person name="Nakayama K."/>
        </authorList>
    </citation>
    <scope>NUCLEOTIDE SEQUENCE</scope>
</reference>
<dbReference type="PANTHER" id="PTHR11439:SF463">
    <property type="entry name" value="REVERSE TRANSCRIPTASE TY1_COPIA-TYPE DOMAIN-CONTAINING PROTEIN"/>
    <property type="match status" value="1"/>
</dbReference>
<protein>
    <recommendedName>
        <fullName evidence="2">Reverse transcriptase Ty1/copia-type domain-containing protein</fullName>
    </recommendedName>
</protein>
<organism evidence="3">
    <name type="scientific">Tanacetum cinerariifolium</name>
    <name type="common">Dalmatian daisy</name>
    <name type="synonym">Chrysanthemum cinerariifolium</name>
    <dbReference type="NCBI Taxonomy" id="118510"/>
    <lineage>
        <taxon>Eukaryota</taxon>
        <taxon>Viridiplantae</taxon>
        <taxon>Streptophyta</taxon>
        <taxon>Embryophyta</taxon>
        <taxon>Tracheophyta</taxon>
        <taxon>Spermatophyta</taxon>
        <taxon>Magnoliopsida</taxon>
        <taxon>eudicotyledons</taxon>
        <taxon>Gunneridae</taxon>
        <taxon>Pentapetalae</taxon>
        <taxon>asterids</taxon>
        <taxon>campanulids</taxon>
        <taxon>Asterales</taxon>
        <taxon>Asteraceae</taxon>
        <taxon>Asteroideae</taxon>
        <taxon>Anthemideae</taxon>
        <taxon>Anthemidinae</taxon>
        <taxon>Tanacetum</taxon>
    </lineage>
</organism>
<dbReference type="SUPFAM" id="SSF56672">
    <property type="entry name" value="DNA/RNA polymerases"/>
    <property type="match status" value="1"/>
</dbReference>
<dbReference type="Pfam" id="PF07727">
    <property type="entry name" value="RVT_2"/>
    <property type="match status" value="1"/>
</dbReference>
<gene>
    <name evidence="3" type="ORF">Tci_060124</name>
</gene>
<accession>A0A6L2NPR6</accession>
<feature type="region of interest" description="Disordered" evidence="1">
    <location>
        <begin position="997"/>
        <end position="1061"/>
    </location>
</feature>
<feature type="compositionally biased region" description="Basic and acidic residues" evidence="1">
    <location>
        <begin position="1013"/>
        <end position="1029"/>
    </location>
</feature>
<evidence type="ECO:0000313" key="3">
    <source>
        <dbReference type="EMBL" id="GEU88146.1"/>
    </source>
</evidence>
<dbReference type="InterPro" id="IPR013103">
    <property type="entry name" value="RVT_2"/>
</dbReference>
<comment type="caution">
    <text evidence="3">The sequence shown here is derived from an EMBL/GenBank/DDBJ whole genome shotgun (WGS) entry which is preliminary data.</text>
</comment>
<evidence type="ECO:0000259" key="2">
    <source>
        <dbReference type="Pfam" id="PF07727"/>
    </source>
</evidence>
<dbReference type="EMBL" id="BKCJ010009685">
    <property type="protein sequence ID" value="GEU88146.1"/>
    <property type="molecule type" value="Genomic_DNA"/>
</dbReference>
<sequence>MPDLLSGTDECQSYSDPRPCRYLWKNPKTFQPKNKGLVIGTFNWDEEEVSDEEEVTQVKVLMALADDELTVRKSHARNGEWVYITTRKLNHALQEQLKEEKKINEKWLTSSKKVSQCINEQIPHQKKKVLGGELLTDSSSKKNENENIFVPASIGHDQEMVPKTKDWVKRLNPDSKLPNFNSGRILIPESQAVNGSLETSNTLESSKDSEAEFLTSLPPLKILQGASPSLKVLPLNFQPHSPKQRPCLGIKKHTKPETQDSPDESVLETVTVKYKKTTPSVPTKVKDTKQESKLNKLTKLVQMLIDEKVNSDQKSQESNLKIQKAESREQRQSLSDHAHTVVLMITCLMISRNYPECKICRSYDHSTSGHNHVIQIRGGVLVESSQSNESSIRVKFNIYRSTIHSTSDYNESDHFKRGTNVQNDQIITQPIDVSSGNNAEVSRSINEPLVLDATQSHITNQASTSSHPVPQDRWSRDQHIELVNIIGDPGKGMLTRSMAAKLTAALAGTLVSLPYGKITIGSKWVFINKKDKHGTTTKNKERLVAQEYSQEEGIDYDETFAPVARMETIRIFLAFATYMNFKVYQMDVKSAFLNGKLKEEVYVKQPFSFESSEFPDYVCKLDKALYGLKQAPRSWYETLFTFFIQNKFARGRIDNTLFIYKSKGAVLLVQVMIGELTYFLGLKIKQDDKGILIFQELYTRNLLKKYEISDSSSVKTPMVPPNNLGPDLAGKSVNKTSYRGMIGSLMYLTAIRPDIQFSTVLCLRYQSNPKESHLIAVKRILRYLKGTPTLGLYYPKCSGFDLKGYSDSDYAGCNIDRKNTLAEAEYVVDAGCCAMVYQNILREFWSIIIAFDLFLSIDEPEKRPLKEFLIKLSVSNGHRPLTIDFKTFHSSTSLDYNNGKYVDHPTPKVVKKELGKITINPSYLDKTPILKNSFPVAWRILFTFVIQVLGGNYSSIKQVNFIQQLLVYSLITGTEVDIGEIIYSDLVTNMGFPSTLNKGTRLSKPFPEGTATHPKDSEGNKQPLNRDKTFTTSNEGMAKTTPRPEGSLGDKDSGGNISPANMEPIHLSVADLSGTGAKYHEVQTQSSRLMYRYLTKNKDEAQESNEEVLVAEDDIDEDPQDDKEEEHKEEAVSYVNLKASIDQYYDENIAHRDQTDKLVEASMSSLDRSSTTIIDLYKGLNVIIELLKNINTAVKDDPATNQKINEAFETFARISSNVTGVLSLVKGFDFSALMSDVKALRDHASKMSGVELSQTALKQEILSFRQDTLKIKSMMTEMYAAFYGQPSSAPSGSVTPKHALTNIQAHVKGKNANTTATEEPPSHNEEGTEELRLAIPISSTINPPTQAQPITS</sequence>
<feature type="non-terminal residue" evidence="3">
    <location>
        <position position="1352"/>
    </location>
</feature>
<feature type="domain" description="Reverse transcriptase Ty1/copia-type" evidence="2">
    <location>
        <begin position="509"/>
        <end position="673"/>
    </location>
</feature>
<name>A0A6L2NPR6_TANCI</name>
<feature type="compositionally biased region" description="Basic and acidic residues" evidence="1">
    <location>
        <begin position="323"/>
        <end position="335"/>
    </location>
</feature>
<feature type="region of interest" description="Disordered" evidence="1">
    <location>
        <begin position="243"/>
        <end position="265"/>
    </location>
</feature>
<evidence type="ECO:0000256" key="1">
    <source>
        <dbReference type="SAM" id="MobiDB-lite"/>
    </source>
</evidence>
<proteinExistence type="predicted"/>
<dbReference type="PANTHER" id="PTHR11439">
    <property type="entry name" value="GAG-POL-RELATED RETROTRANSPOSON"/>
    <property type="match status" value="1"/>
</dbReference>
<dbReference type="InterPro" id="IPR043502">
    <property type="entry name" value="DNA/RNA_pol_sf"/>
</dbReference>